<reference evidence="3" key="1">
    <citation type="submission" date="2023-08" db="EMBL/GenBank/DDBJ databases">
        <authorList>
            <person name="Chen Y."/>
            <person name="Shah S."/>
            <person name="Dougan E. K."/>
            <person name="Thang M."/>
            <person name="Chan C."/>
        </authorList>
    </citation>
    <scope>NUCLEOTIDE SEQUENCE</scope>
</reference>
<dbReference type="Pfam" id="PF12146">
    <property type="entry name" value="Hydrolase_4"/>
    <property type="match status" value="1"/>
</dbReference>
<dbReference type="InterPro" id="IPR051044">
    <property type="entry name" value="MAG_DAG_Lipase"/>
</dbReference>
<accession>A0AA36N596</accession>
<dbReference type="SUPFAM" id="SSF53474">
    <property type="entry name" value="alpha/beta-Hydrolases"/>
    <property type="match status" value="1"/>
</dbReference>
<keyword evidence="4" id="KW-1185">Reference proteome</keyword>
<sequence length="667" mass="73510">MELPLRISLRGFSLTTVELHLELENRSSKPVALPLGLFTVGTCGSTALAAGLQSVEGDEWRSAKVLRPRNYPQQPMAIFLPPWQAVKMPIHGKVMDDTGRFGGSALCVGGECPKASEVLLPLEASRQRIRFCVEGCTPARPAWVGPYEPKVVPKTWEGRWVSEPCDLLPEQAPKIQARTQALQHCLAPELPVPRHHEVKETPQEVAKPASRGFRSRRFRPSAGGFNPKMETPALLDDSTRPNSEEGTAAVLAAPAALADEEEAVTVVSREEPEKRKKQTLPSLTVLQHGTTWRKLSRKLDVFADPILLELAEGAASLSPPPSALALVSDCFQSRMGQRFADALRCVGYKVLLGENPLTSWAAAREDSNSLEGIVLLAHWRRLGSASVVQQVLRGAVVLCDHQDEAAARAQAKLLPCRWRVMSSVIFALNDDELEIQRRLVRIKDGSQLFYQAIKPKHKEAPKPCPPTFVAGGSLGGGLACCLCLQRPSFFRGAILMCPMLTVSDDVKPPWLVQQVFKRIIAPLLPTWPITPVKALEDNDFREVGQGRQLMDNNVINMKGLSPWLGTGLALGFTYPDWLDEQLSSMRTAFLLQHGTSDKVTDPATSKKLQETAAVKDKTLLLYDGVWHGELMCCTPGCTEHIQWTPEQIEATNKCVNDAQAWMSERLH</sequence>
<feature type="domain" description="Serine aminopeptidase S33" evidence="2">
    <location>
        <begin position="448"/>
        <end position="628"/>
    </location>
</feature>
<protein>
    <recommendedName>
        <fullName evidence="2">Serine aminopeptidase S33 domain-containing protein</fullName>
    </recommendedName>
</protein>
<comment type="caution">
    <text evidence="3">The sequence shown here is derived from an EMBL/GenBank/DDBJ whole genome shotgun (WGS) entry which is preliminary data.</text>
</comment>
<feature type="region of interest" description="Disordered" evidence="1">
    <location>
        <begin position="216"/>
        <end position="242"/>
    </location>
</feature>
<evidence type="ECO:0000256" key="1">
    <source>
        <dbReference type="SAM" id="MobiDB-lite"/>
    </source>
</evidence>
<name>A0AA36N596_9DINO</name>
<proteinExistence type="predicted"/>
<evidence type="ECO:0000259" key="2">
    <source>
        <dbReference type="Pfam" id="PF12146"/>
    </source>
</evidence>
<dbReference type="EMBL" id="CAUJNA010003328">
    <property type="protein sequence ID" value="CAJ1399230.1"/>
    <property type="molecule type" value="Genomic_DNA"/>
</dbReference>
<organism evidence="3 4">
    <name type="scientific">Effrenium voratum</name>
    <dbReference type="NCBI Taxonomy" id="2562239"/>
    <lineage>
        <taxon>Eukaryota</taxon>
        <taxon>Sar</taxon>
        <taxon>Alveolata</taxon>
        <taxon>Dinophyceae</taxon>
        <taxon>Suessiales</taxon>
        <taxon>Symbiodiniaceae</taxon>
        <taxon>Effrenium</taxon>
    </lineage>
</organism>
<dbReference type="Proteomes" id="UP001178507">
    <property type="component" value="Unassembled WGS sequence"/>
</dbReference>
<dbReference type="InterPro" id="IPR029058">
    <property type="entry name" value="AB_hydrolase_fold"/>
</dbReference>
<gene>
    <name evidence="3" type="ORF">EVOR1521_LOCUS22804</name>
</gene>
<dbReference type="AlphaFoldDB" id="A0AA36N596"/>
<evidence type="ECO:0000313" key="3">
    <source>
        <dbReference type="EMBL" id="CAJ1399230.1"/>
    </source>
</evidence>
<dbReference type="InterPro" id="IPR022742">
    <property type="entry name" value="Hydrolase_4"/>
</dbReference>
<evidence type="ECO:0000313" key="4">
    <source>
        <dbReference type="Proteomes" id="UP001178507"/>
    </source>
</evidence>
<dbReference type="PANTHER" id="PTHR11614">
    <property type="entry name" value="PHOSPHOLIPASE-RELATED"/>
    <property type="match status" value="1"/>
</dbReference>
<dbReference type="Gene3D" id="3.40.50.1820">
    <property type="entry name" value="alpha/beta hydrolase"/>
    <property type="match status" value="1"/>
</dbReference>